<feature type="compositionally biased region" description="Basic and acidic residues" evidence="1">
    <location>
        <begin position="116"/>
        <end position="128"/>
    </location>
</feature>
<accession>A0A393SE67</accession>
<feature type="region of interest" description="Disordered" evidence="1">
    <location>
        <begin position="109"/>
        <end position="128"/>
    </location>
</feature>
<proteinExistence type="predicted"/>
<dbReference type="EMBL" id="AABAGT010000014">
    <property type="protein sequence ID" value="EAG0867651.1"/>
    <property type="molecule type" value="Genomic_DNA"/>
</dbReference>
<reference evidence="3" key="3">
    <citation type="submission" date="2020-01" db="EMBL/GenBank/DDBJ databases">
        <authorList>
            <consortium name="NCBI Pathogen Detection Project"/>
        </authorList>
    </citation>
    <scope>NUCLEOTIDE SEQUENCE</scope>
    <source>
        <strain evidence="4">CFIAFB20130012</strain>
        <strain evidence="3">CFIAFB20140010</strain>
    </source>
</reference>
<name>A0A393SE67_LISMN</name>
<evidence type="ECO:0000313" key="2">
    <source>
        <dbReference type="EMBL" id="EAG0867651.1"/>
    </source>
</evidence>
<evidence type="ECO:0000313" key="5">
    <source>
        <dbReference type="Proteomes" id="UP000358545"/>
    </source>
</evidence>
<dbReference type="EMBL" id="DAAIHR010000005">
    <property type="protein sequence ID" value="HAB8398174.1"/>
    <property type="molecule type" value="Genomic_DNA"/>
</dbReference>
<dbReference type="Proteomes" id="UP000840197">
    <property type="component" value="Unassembled WGS sequence"/>
</dbReference>
<evidence type="ECO:0000313" key="4">
    <source>
        <dbReference type="EMBL" id="HAB8398174.1"/>
    </source>
</evidence>
<dbReference type="RefSeq" id="WP_031648609.1">
    <property type="nucleotide sequence ID" value="NZ_CP019615.1"/>
</dbReference>
<reference evidence="2 5" key="2">
    <citation type="submission" date="2018-06" db="EMBL/GenBank/DDBJ databases">
        <authorList>
            <consortium name="PulseNet: The National Subtyping Network for Foodborne Disease Surveillance"/>
            <person name="Tarr C.L."/>
            <person name="Trees E."/>
            <person name="Katz L.S."/>
            <person name="Carleton-Romer H.A."/>
            <person name="Stroika S."/>
            <person name="Kucerova Z."/>
            <person name="Roache K.F."/>
            <person name="Sabol A.L."/>
            <person name="Besser J."/>
            <person name="Gerner-Smidt P."/>
        </authorList>
    </citation>
    <scope>NUCLEOTIDE SEQUENCE [LARGE SCALE GENOMIC DNA]</scope>
    <source>
        <strain evidence="2 5">PNUSAL002180</strain>
    </source>
</reference>
<reference evidence="3 6" key="1">
    <citation type="journal article" date="2018" name="Genome Biol.">
        <title>SKESA: strategic k-mer extension for scrupulous assemblies.</title>
        <authorList>
            <person name="Souvorov A."/>
            <person name="Agarwala R."/>
            <person name="Lipman D.J."/>
        </authorList>
    </citation>
    <scope>NUCLEOTIDE SEQUENCE [LARGE SCALE GENOMIC DNA]</scope>
    <source>
        <strain evidence="3 6">CFIAFB20130012</strain>
        <strain>CFIAFB20140010</strain>
    </source>
</reference>
<gene>
    <name evidence="2" type="ORF">A8L61_10225</name>
    <name evidence="3" type="ORF">GYP27_14590</name>
    <name evidence="4" type="ORF">GYR60_06530</name>
</gene>
<protein>
    <submittedName>
        <fullName evidence="2">Uncharacterized protein</fullName>
    </submittedName>
</protein>
<dbReference type="EMBL" id="DAAHYZ010000013">
    <property type="protein sequence ID" value="HAB7723210.1"/>
    <property type="molecule type" value="Genomic_DNA"/>
</dbReference>
<organism evidence="2 5">
    <name type="scientific">Listeria monocytogenes</name>
    <dbReference type="NCBI Taxonomy" id="1639"/>
    <lineage>
        <taxon>Bacteria</taxon>
        <taxon>Bacillati</taxon>
        <taxon>Bacillota</taxon>
        <taxon>Bacilli</taxon>
        <taxon>Bacillales</taxon>
        <taxon>Listeriaceae</taxon>
        <taxon>Listeria</taxon>
    </lineage>
</organism>
<dbReference type="AlphaFoldDB" id="A0A393SE67"/>
<comment type="caution">
    <text evidence="2">The sequence shown here is derived from an EMBL/GenBank/DDBJ whole genome shotgun (WGS) entry which is preliminary data.</text>
</comment>
<evidence type="ECO:0000313" key="6">
    <source>
        <dbReference type="Proteomes" id="UP000840197"/>
    </source>
</evidence>
<dbReference type="Proteomes" id="UP000358545">
    <property type="component" value="Unassembled WGS sequence"/>
</dbReference>
<evidence type="ECO:0000313" key="3">
    <source>
        <dbReference type="EMBL" id="HAB7723210.1"/>
    </source>
</evidence>
<evidence type="ECO:0000256" key="1">
    <source>
        <dbReference type="SAM" id="MobiDB-lite"/>
    </source>
</evidence>
<sequence>MIIENTGNYVRFLGTVRLVPGTNNIDIEHAEELEQALKHPLNQYLIDSNELKVPDNLQQDSSLNDFNATKAALLVKDTFDLGALNEFLAEETTNGNRKTVIDAINKQIESISNPPQEERYVPEEDFGK</sequence>
<dbReference type="Proteomes" id="UP000840569">
    <property type="component" value="Unassembled WGS sequence"/>
</dbReference>